<dbReference type="WBParaSite" id="Hba_04113">
    <property type="protein sequence ID" value="Hba_04113"/>
    <property type="gene ID" value="Hba_04113"/>
</dbReference>
<accession>A0A1I7WGQ2</accession>
<keyword evidence="1" id="KW-1185">Reference proteome</keyword>
<organism evidence="1 2">
    <name type="scientific">Heterorhabditis bacteriophora</name>
    <name type="common">Entomopathogenic nematode worm</name>
    <dbReference type="NCBI Taxonomy" id="37862"/>
    <lineage>
        <taxon>Eukaryota</taxon>
        <taxon>Metazoa</taxon>
        <taxon>Ecdysozoa</taxon>
        <taxon>Nematoda</taxon>
        <taxon>Chromadorea</taxon>
        <taxon>Rhabditida</taxon>
        <taxon>Rhabditina</taxon>
        <taxon>Rhabditomorpha</taxon>
        <taxon>Strongyloidea</taxon>
        <taxon>Heterorhabditidae</taxon>
        <taxon>Heterorhabditis</taxon>
    </lineage>
</organism>
<protein>
    <submittedName>
        <fullName evidence="2">Transposase</fullName>
    </submittedName>
</protein>
<proteinExistence type="predicted"/>
<evidence type="ECO:0000313" key="1">
    <source>
        <dbReference type="Proteomes" id="UP000095283"/>
    </source>
</evidence>
<dbReference type="AlphaFoldDB" id="A0A1I7WGQ2"/>
<dbReference type="Proteomes" id="UP000095283">
    <property type="component" value="Unplaced"/>
</dbReference>
<sequence>MEDFATTLVNLLDQSMIVHFQLQDGDRDFVEKLSLPVNKPRTTVVPTSTKCLTYHPRVHKMTDRILY</sequence>
<name>A0A1I7WGQ2_HETBA</name>
<evidence type="ECO:0000313" key="2">
    <source>
        <dbReference type="WBParaSite" id="Hba_04113"/>
    </source>
</evidence>
<reference evidence="2" key="1">
    <citation type="submission" date="2016-11" db="UniProtKB">
        <authorList>
            <consortium name="WormBaseParasite"/>
        </authorList>
    </citation>
    <scope>IDENTIFICATION</scope>
</reference>